<evidence type="ECO:0000313" key="1">
    <source>
        <dbReference type="EMBL" id="RFM27671.1"/>
    </source>
</evidence>
<comment type="caution">
    <text evidence="1">The sequence shown here is derived from an EMBL/GenBank/DDBJ whole genome shotgun (WGS) entry which is preliminary data.</text>
</comment>
<accession>A0A3E1NIG2</accession>
<organism evidence="1 2">
    <name type="scientific">Deminuibacter soli</name>
    <dbReference type="NCBI Taxonomy" id="2291815"/>
    <lineage>
        <taxon>Bacteria</taxon>
        <taxon>Pseudomonadati</taxon>
        <taxon>Bacteroidota</taxon>
        <taxon>Chitinophagia</taxon>
        <taxon>Chitinophagales</taxon>
        <taxon>Chitinophagaceae</taxon>
        <taxon>Deminuibacter</taxon>
    </lineage>
</organism>
<sequence length="111" mass="11553">MKGVAPGKSAVFGVSIMGGYHTMTLTATNNVLVPSLPIPGTDISTPPITFTTFTMSDQGTIATLGRGNLKYQSASALDGGLATYIHSQMNARTEGGSPFPATIELHQILNK</sequence>
<dbReference type="EMBL" id="QTJU01000004">
    <property type="protein sequence ID" value="RFM27671.1"/>
    <property type="molecule type" value="Genomic_DNA"/>
</dbReference>
<keyword evidence="2" id="KW-1185">Reference proteome</keyword>
<evidence type="ECO:0000313" key="2">
    <source>
        <dbReference type="Proteomes" id="UP000261284"/>
    </source>
</evidence>
<name>A0A3E1NIG2_9BACT</name>
<dbReference type="RefSeq" id="WP_116847749.1">
    <property type="nucleotide sequence ID" value="NZ_QTJU01000004.1"/>
</dbReference>
<protein>
    <submittedName>
        <fullName evidence="1">Uncharacterized protein</fullName>
    </submittedName>
</protein>
<dbReference type="Proteomes" id="UP000261284">
    <property type="component" value="Unassembled WGS sequence"/>
</dbReference>
<proteinExistence type="predicted"/>
<gene>
    <name evidence="1" type="ORF">DXN05_13250</name>
</gene>
<reference evidence="1 2" key="1">
    <citation type="submission" date="2018-08" db="EMBL/GenBank/DDBJ databases">
        <title>Chitinophagaceae sp. K23C18032701, a novel bacterium isolated from forest soil.</title>
        <authorList>
            <person name="Wang C."/>
        </authorList>
    </citation>
    <scope>NUCLEOTIDE SEQUENCE [LARGE SCALE GENOMIC DNA]</scope>
    <source>
        <strain evidence="1 2">K23C18032701</strain>
    </source>
</reference>
<dbReference type="AlphaFoldDB" id="A0A3E1NIG2"/>